<gene>
    <name evidence="1" type="ORF">PH7735_00354</name>
</gene>
<name>A0A0P1I1C0_9RHOB</name>
<protein>
    <submittedName>
        <fullName evidence="1">Uncharacterized protein</fullName>
    </submittedName>
</protein>
<organism evidence="1 2">
    <name type="scientific">Shimia thalassica</name>
    <dbReference type="NCBI Taxonomy" id="1715693"/>
    <lineage>
        <taxon>Bacteria</taxon>
        <taxon>Pseudomonadati</taxon>
        <taxon>Pseudomonadota</taxon>
        <taxon>Alphaproteobacteria</taxon>
        <taxon>Rhodobacterales</taxon>
        <taxon>Roseobacteraceae</taxon>
    </lineage>
</organism>
<dbReference type="Proteomes" id="UP000051870">
    <property type="component" value="Unassembled WGS sequence"/>
</dbReference>
<dbReference type="EMBL" id="CYTW01000001">
    <property type="protein sequence ID" value="CUJ84241.1"/>
    <property type="molecule type" value="Genomic_DNA"/>
</dbReference>
<accession>A0A0P1I1C0</accession>
<dbReference type="AlphaFoldDB" id="A0A0P1I1C0"/>
<evidence type="ECO:0000313" key="2">
    <source>
        <dbReference type="Proteomes" id="UP000051870"/>
    </source>
</evidence>
<proteinExistence type="predicted"/>
<reference evidence="2" key="1">
    <citation type="submission" date="2015-09" db="EMBL/GenBank/DDBJ databases">
        <authorList>
            <person name="Rodrigo-Torres Lidia"/>
            <person name="Arahal R.David."/>
        </authorList>
    </citation>
    <scope>NUCLEOTIDE SEQUENCE [LARGE SCALE GENOMIC DNA]</scope>
    <source>
        <strain evidence="2">CECT 7735</strain>
    </source>
</reference>
<keyword evidence="2" id="KW-1185">Reference proteome</keyword>
<evidence type="ECO:0000313" key="1">
    <source>
        <dbReference type="EMBL" id="CUJ84241.1"/>
    </source>
</evidence>
<dbReference type="STRING" id="1715693.PH7735_00354"/>
<sequence length="53" mass="5775">MNCRHCHAFTRADTICPSCADVDSALSTAVQTANLVLQAHHNQALRRAAQAER</sequence>